<reference evidence="2 3" key="1">
    <citation type="journal article" date="2013" name="PLoS Genet.">
        <title>The genome and development-dependent transcriptomes of Pyronema confluens: a window into fungal evolution.</title>
        <authorList>
            <person name="Traeger S."/>
            <person name="Altegoer F."/>
            <person name="Freitag M."/>
            <person name="Gabaldon T."/>
            <person name="Kempken F."/>
            <person name="Kumar A."/>
            <person name="Marcet-Houben M."/>
            <person name="Poggeler S."/>
            <person name="Stajich J.E."/>
            <person name="Nowrousian M."/>
        </authorList>
    </citation>
    <scope>NUCLEOTIDE SEQUENCE [LARGE SCALE GENOMIC DNA]</scope>
    <source>
        <strain evidence="3">CBS 100304</strain>
        <tissue evidence="2">Vegetative mycelium</tissue>
    </source>
</reference>
<evidence type="ECO:0000313" key="2">
    <source>
        <dbReference type="EMBL" id="CCX33245.1"/>
    </source>
</evidence>
<name>U4LTZ5_PYROM</name>
<dbReference type="Proteomes" id="UP000018144">
    <property type="component" value="Unassembled WGS sequence"/>
</dbReference>
<dbReference type="EMBL" id="HF936042">
    <property type="protein sequence ID" value="CCX33245.1"/>
    <property type="molecule type" value="Genomic_DNA"/>
</dbReference>
<proteinExistence type="predicted"/>
<gene>
    <name evidence="2" type="ORF">PCON_14285</name>
</gene>
<protein>
    <submittedName>
        <fullName evidence="2">Uncharacterized protein</fullName>
    </submittedName>
</protein>
<organism evidence="2 3">
    <name type="scientific">Pyronema omphalodes (strain CBS 100304)</name>
    <name type="common">Pyronema confluens</name>
    <dbReference type="NCBI Taxonomy" id="1076935"/>
    <lineage>
        <taxon>Eukaryota</taxon>
        <taxon>Fungi</taxon>
        <taxon>Dikarya</taxon>
        <taxon>Ascomycota</taxon>
        <taxon>Pezizomycotina</taxon>
        <taxon>Pezizomycetes</taxon>
        <taxon>Pezizales</taxon>
        <taxon>Pyronemataceae</taxon>
        <taxon>Pyronema</taxon>
    </lineage>
</organism>
<evidence type="ECO:0000313" key="3">
    <source>
        <dbReference type="Proteomes" id="UP000018144"/>
    </source>
</evidence>
<accession>U4LTZ5</accession>
<sequence length="119" mass="13451">MKLISTQTAQLRYLQTGYIEYVFLHLAITGSPYIRDTLAVCQISDGFCKARTLKMCIARSFEPSLEDSKQKFKVQDRREEGMGGLPEYEDAEPEGEEGEDAGDNDNLFQVLVGDIYDDL</sequence>
<feature type="compositionally biased region" description="Acidic residues" evidence="1">
    <location>
        <begin position="87"/>
        <end position="103"/>
    </location>
</feature>
<dbReference type="AlphaFoldDB" id="U4LTZ5"/>
<feature type="region of interest" description="Disordered" evidence="1">
    <location>
        <begin position="69"/>
        <end position="106"/>
    </location>
</feature>
<feature type="compositionally biased region" description="Basic and acidic residues" evidence="1">
    <location>
        <begin position="69"/>
        <end position="81"/>
    </location>
</feature>
<keyword evidence="3" id="KW-1185">Reference proteome</keyword>
<evidence type="ECO:0000256" key="1">
    <source>
        <dbReference type="SAM" id="MobiDB-lite"/>
    </source>
</evidence>